<dbReference type="PROSITE" id="PS50002">
    <property type="entry name" value="SH3"/>
    <property type="match status" value="1"/>
</dbReference>
<dbReference type="FunFam" id="1.20.1270.60:FF:000004">
    <property type="entry name" value="Arf-GAP with SH3 domain, ANK repeat and PH domain-containing protein 1"/>
    <property type="match status" value="1"/>
</dbReference>
<dbReference type="InterPro" id="IPR037844">
    <property type="entry name" value="PH_ASAP"/>
</dbReference>
<dbReference type="InterPro" id="IPR037278">
    <property type="entry name" value="ARFGAP/RecO"/>
</dbReference>
<dbReference type="CDD" id="cd07641">
    <property type="entry name" value="BAR_ASAP1"/>
    <property type="match status" value="1"/>
</dbReference>
<evidence type="ECO:0000256" key="8">
    <source>
        <dbReference type="ARBA" id="ARBA00022723"/>
    </source>
</evidence>
<dbReference type="SMART" id="SM00233">
    <property type="entry name" value="PH"/>
    <property type="match status" value="1"/>
</dbReference>
<dbReference type="SMART" id="SM00105">
    <property type="entry name" value="ArfGap"/>
    <property type="match status" value="1"/>
</dbReference>
<dbReference type="AlphaFoldDB" id="A0A6J2V869"/>
<evidence type="ECO:0000256" key="17">
    <source>
        <dbReference type="SAM" id="MobiDB-lite"/>
    </source>
</evidence>
<evidence type="ECO:0000256" key="12">
    <source>
        <dbReference type="ARBA" id="ARBA00023043"/>
    </source>
</evidence>
<dbReference type="CDD" id="cd08848">
    <property type="entry name" value="ArfGap_ASAP1"/>
    <property type="match status" value="1"/>
</dbReference>
<keyword evidence="11" id="KW-0333">Golgi apparatus</keyword>
<dbReference type="Pfam" id="PF14604">
    <property type="entry name" value="SH3_9"/>
    <property type="match status" value="1"/>
</dbReference>
<comment type="subcellular location">
    <subcellularLocation>
        <location evidence="2">Cytoplasm</location>
    </subcellularLocation>
    <subcellularLocation>
        <location evidence="3">Golgi apparatus</location>
    </subcellularLocation>
    <subcellularLocation>
        <location evidence="1">Membrane</location>
    </subcellularLocation>
</comment>
<dbReference type="InterPro" id="IPR038508">
    <property type="entry name" value="ArfGAP_dom_sf"/>
</dbReference>
<dbReference type="FunFam" id="2.30.29.30:FF:000012">
    <property type="entry name" value="Arf-GAP with SH3 domain, ANK repeat and PH domain-containing protein 2"/>
    <property type="match status" value="1"/>
</dbReference>
<keyword evidence="6" id="KW-0963">Cytoplasm</keyword>
<feature type="compositionally biased region" description="Basic and acidic residues" evidence="17">
    <location>
        <begin position="725"/>
        <end position="736"/>
    </location>
</feature>
<feature type="compositionally biased region" description="Low complexity" evidence="17">
    <location>
        <begin position="779"/>
        <end position="790"/>
    </location>
</feature>
<dbReference type="InterPro" id="IPR043593">
    <property type="entry name" value="ASAP"/>
</dbReference>
<evidence type="ECO:0000256" key="16">
    <source>
        <dbReference type="PROSITE-ProRule" id="PRU00288"/>
    </source>
</evidence>
<dbReference type="InParanoid" id="A0A6J2V869"/>
<evidence type="ECO:0000256" key="2">
    <source>
        <dbReference type="ARBA" id="ARBA00004496"/>
    </source>
</evidence>
<keyword evidence="21" id="KW-1185">Reference proteome</keyword>
<keyword evidence="10" id="KW-0862">Zinc</keyword>
<dbReference type="InterPro" id="IPR011993">
    <property type="entry name" value="PH-like_dom_sf"/>
</dbReference>
<evidence type="ECO:0000256" key="7">
    <source>
        <dbReference type="ARBA" id="ARBA00022553"/>
    </source>
</evidence>
<feature type="compositionally biased region" description="Basic and acidic residues" evidence="17">
    <location>
        <begin position="300"/>
        <end position="309"/>
    </location>
</feature>
<evidence type="ECO:0000259" key="20">
    <source>
        <dbReference type="PROSITE" id="PS50115"/>
    </source>
</evidence>
<reference evidence="22" key="1">
    <citation type="submission" date="2025-08" db="UniProtKB">
        <authorList>
            <consortium name="RefSeq"/>
        </authorList>
    </citation>
    <scope>IDENTIFICATION</scope>
</reference>
<dbReference type="PROSITE" id="PS50003">
    <property type="entry name" value="PH_DOMAIN"/>
    <property type="match status" value="1"/>
</dbReference>
<evidence type="ECO:0000259" key="19">
    <source>
        <dbReference type="PROSITE" id="PS50003"/>
    </source>
</evidence>
<dbReference type="InterPro" id="IPR001452">
    <property type="entry name" value="SH3_domain"/>
</dbReference>
<evidence type="ECO:0000256" key="3">
    <source>
        <dbReference type="ARBA" id="ARBA00004555"/>
    </source>
</evidence>
<dbReference type="PANTHER" id="PTHR45854:SF2">
    <property type="entry name" value="ARF-GAP WITH SH3 DOMAIN, ANK REPEAT AND PH DOMAIN-CONTAINING PROTEIN 1"/>
    <property type="match status" value="1"/>
</dbReference>
<evidence type="ECO:0000256" key="1">
    <source>
        <dbReference type="ARBA" id="ARBA00004370"/>
    </source>
</evidence>
<feature type="domain" description="Arf-GAP" evidence="20">
    <location>
        <begin position="441"/>
        <end position="554"/>
    </location>
</feature>
<feature type="region of interest" description="Disordered" evidence="17">
    <location>
        <begin position="718"/>
        <end position="757"/>
    </location>
</feature>
<keyword evidence="5" id="KW-0343">GTPase activation</keyword>
<dbReference type="CDD" id="cd11965">
    <property type="entry name" value="SH3_ASAP1"/>
    <property type="match status" value="1"/>
</dbReference>
<dbReference type="Gene3D" id="1.25.40.950">
    <property type="match status" value="1"/>
</dbReference>
<name>A0A6J2V869_CHACN</name>
<dbReference type="Proteomes" id="UP000504632">
    <property type="component" value="Chromosome 5"/>
</dbReference>
<dbReference type="Pfam" id="PF00169">
    <property type="entry name" value="PH"/>
    <property type="match status" value="1"/>
</dbReference>
<dbReference type="GO" id="GO:0016020">
    <property type="term" value="C:membrane"/>
    <property type="evidence" value="ECO:0007669"/>
    <property type="project" value="UniProtKB-SubCell"/>
</dbReference>
<evidence type="ECO:0000256" key="4">
    <source>
        <dbReference type="ARBA" id="ARBA00022443"/>
    </source>
</evidence>
<feature type="domain" description="SH3" evidence="18">
    <location>
        <begin position="1085"/>
        <end position="1147"/>
    </location>
</feature>
<evidence type="ECO:0000256" key="11">
    <source>
        <dbReference type="ARBA" id="ARBA00023034"/>
    </source>
</evidence>
<dbReference type="FunFam" id="1.10.220.150:FF:000002">
    <property type="entry name" value="arf-GAP with SH3 domain, ANK repeat and PH domain-containing protein 1"/>
    <property type="match status" value="1"/>
</dbReference>
<evidence type="ECO:0000256" key="10">
    <source>
        <dbReference type="ARBA" id="ARBA00022833"/>
    </source>
</evidence>
<dbReference type="FunFam" id="1.25.40.950:FF:000001">
    <property type="entry name" value="Arf-GAP with SH3 domain, ANK repeat and PH domain-containing protein 1"/>
    <property type="match status" value="1"/>
</dbReference>
<sequence length="1147" mass="127435">MRASSSRLSSFSSRDSLWSRMPDQISVSEFLAETTEDYNSPTTSSFTTRLQSCRNTVNVLEEALDQDRTALQKVKKSVKAVYNSGQEHVQNEENYGQALDKFGSNFISRDNSDLGTAFVKFSDLIKELAALLKNLLQSLSHNVIFTLDSLLKGDLKGVKGDIKKPFDKAWKDYEAKFTKIEKEKREHAKQHGMIRTEITGAEIAEEMEKERRLFQLQMCEYLIKVNEIKTKKGVDLLQNLIKYYHAQCNFFQDGLKTADKLKQYIEKLAADLYNIKQTQDEEKKQLTALRDLIKSSLQLDQKESRRDSQSKQSGYSMHQLQGNKEFGSEKKGYLMKKSDGLRKVWQRRKCSVKNGILTISHATSNRQPVRLNLLTCQVKPGEDKKCFDLISHNRTYHFQAEDEQEFVIWISVLTNSKEEALNMAFRGEQSAGDDSLEDLTKAIIEDVLRMPGNELCCDCGAPEPKWLSTNLGILTCIECSGIHREMGVHISRIQSMELDKLGTSELLLAKNVGNSSFNEILEGNLPSPSPKPTPSSDMTERKEYINAKYVEHRFARRTACTATARQGDLYEAVRTRDLMALIQLYADGVELLEPFPEAGQDPGETALHFAIRTSDQTSLHLVDFLVQNSGNLDRQTERGNTALHYCCMYDKPECLKLLLRGKPGIDLVNQNGETALDIARRLKNSQCEEPLVEAAAGKFNPHVHVEYEWNLRLEEIDESDDDLDDKPSPVKKERSPRPQSFCHSSSVSPQEKLSLPGYLGHRDKQRLSYGAFANPVYSTSTDTPASPSADGPTLASKNAGKAPSTGPPTSLPLSSQACAGGSSTLSKKRAPPPPPGHKRTLSDPPSPVLQGPQSKGRHPTGSESTPPPVNRTSPANKFEGIQQQQSTTSSNTKSTFGPRVLPKLPQKVALRKIDTVHLPSVDKPSLSSEIPQKPSQAGETPTEPPPKVPQPAERPQQSDLPPKPHVSDLPPKPQLSDLPPKPQLSDLPPKPQLSDLPPKPQLKDLPPKPQLSDIPSKPSVTAPEAAQKQPAAEEAVTKPPLTEAQSSGQQGELSPRQSSEDTNGALAGTVEMPVPLPRKINTGKSKARRVKTIYDCQADNDDELTFAEGEVIVVTGEEDQEWWIGHIEGQPERKGVFPMSFVHILYD</sequence>
<evidence type="ECO:0000256" key="15">
    <source>
        <dbReference type="PROSITE-ProRule" id="PRU00192"/>
    </source>
</evidence>
<dbReference type="GO" id="GO:0005794">
    <property type="term" value="C:Golgi apparatus"/>
    <property type="evidence" value="ECO:0007669"/>
    <property type="project" value="UniProtKB-SubCell"/>
</dbReference>
<dbReference type="GO" id="GO:0005096">
    <property type="term" value="F:GTPase activator activity"/>
    <property type="evidence" value="ECO:0007669"/>
    <property type="project" value="UniProtKB-KW"/>
</dbReference>
<feature type="domain" description="PH" evidence="19">
    <location>
        <begin position="327"/>
        <end position="418"/>
    </location>
</feature>
<dbReference type="Gene3D" id="1.25.40.20">
    <property type="entry name" value="Ankyrin repeat-containing domain"/>
    <property type="match status" value="1"/>
</dbReference>
<dbReference type="SUPFAM" id="SSF48403">
    <property type="entry name" value="Ankyrin repeat"/>
    <property type="match status" value="1"/>
</dbReference>
<organism evidence="21 22">
    <name type="scientific">Chanos chanos</name>
    <name type="common">Milkfish</name>
    <name type="synonym">Mugil chanos</name>
    <dbReference type="NCBI Taxonomy" id="29144"/>
    <lineage>
        <taxon>Eukaryota</taxon>
        <taxon>Metazoa</taxon>
        <taxon>Chordata</taxon>
        <taxon>Craniata</taxon>
        <taxon>Vertebrata</taxon>
        <taxon>Euteleostomi</taxon>
        <taxon>Actinopterygii</taxon>
        <taxon>Neopterygii</taxon>
        <taxon>Teleostei</taxon>
        <taxon>Ostariophysi</taxon>
        <taxon>Gonorynchiformes</taxon>
        <taxon>Chanidae</taxon>
        <taxon>Chanos</taxon>
    </lineage>
</organism>
<keyword evidence="13" id="KW-0472">Membrane</keyword>
<feature type="compositionally biased region" description="Low complexity" evidence="17">
    <location>
        <begin position="882"/>
        <end position="895"/>
    </location>
</feature>
<dbReference type="GO" id="GO:0008270">
    <property type="term" value="F:zinc ion binding"/>
    <property type="evidence" value="ECO:0007669"/>
    <property type="project" value="UniProtKB-KW"/>
</dbReference>
<dbReference type="PROSITE" id="PS50088">
    <property type="entry name" value="ANK_REPEAT"/>
    <property type="match status" value="2"/>
</dbReference>
<dbReference type="InterPro" id="IPR027267">
    <property type="entry name" value="AH/BAR_dom_sf"/>
</dbReference>
<feature type="compositionally biased region" description="Polar residues" evidence="17">
    <location>
        <begin position="737"/>
        <end position="751"/>
    </location>
</feature>
<dbReference type="InterPro" id="IPR037928">
    <property type="entry name" value="ASAP1_BAR"/>
</dbReference>
<dbReference type="Gene3D" id="1.20.1270.60">
    <property type="entry name" value="Arfaptin homology (AH) domain/BAR domain"/>
    <property type="match status" value="1"/>
</dbReference>
<evidence type="ECO:0000256" key="14">
    <source>
        <dbReference type="PROSITE-ProRule" id="PRU00023"/>
    </source>
</evidence>
<dbReference type="PANTHER" id="PTHR45854">
    <property type="entry name" value="ASAP FAMILY MEMBER"/>
    <property type="match status" value="1"/>
</dbReference>
<dbReference type="InterPro" id="IPR038016">
    <property type="entry name" value="ASAP1_SH3"/>
</dbReference>
<gene>
    <name evidence="22" type="primary">asap1a</name>
</gene>
<dbReference type="Gene3D" id="2.30.30.40">
    <property type="entry name" value="SH3 Domains"/>
    <property type="match status" value="1"/>
</dbReference>
<dbReference type="Gene3D" id="2.30.29.30">
    <property type="entry name" value="Pleckstrin-homology domain (PH domain)/Phosphotyrosine-binding domain (PTB)"/>
    <property type="match status" value="1"/>
</dbReference>
<keyword evidence="9" id="KW-0677">Repeat</keyword>
<feature type="compositionally biased region" description="Low complexity" evidence="17">
    <location>
        <begin position="974"/>
        <end position="996"/>
    </location>
</feature>
<feature type="region of interest" description="Disordered" evidence="17">
    <location>
        <begin position="779"/>
        <end position="1085"/>
    </location>
</feature>
<dbReference type="SUPFAM" id="SSF50729">
    <property type="entry name" value="PH domain-like"/>
    <property type="match status" value="1"/>
</dbReference>
<dbReference type="SMART" id="SM00326">
    <property type="entry name" value="SH3"/>
    <property type="match status" value="1"/>
</dbReference>
<protein>
    <submittedName>
        <fullName evidence="22">Arf-GAP with SH3 domain, ANK repeat and PH domain-containing protein 1a isoform X2</fullName>
    </submittedName>
</protein>
<dbReference type="Gene3D" id="1.10.220.150">
    <property type="entry name" value="Arf GTPase activating protein"/>
    <property type="match status" value="1"/>
</dbReference>
<dbReference type="FunFam" id="1.25.40.20:FF:000006">
    <property type="entry name" value="Arf-GAP with SH3 domain, ANK repeat and PH domain-containing protein 2"/>
    <property type="match status" value="1"/>
</dbReference>
<dbReference type="InterPro" id="IPR001849">
    <property type="entry name" value="PH_domain"/>
</dbReference>
<feature type="compositionally biased region" description="Polar residues" evidence="17">
    <location>
        <begin position="925"/>
        <end position="938"/>
    </location>
</feature>
<dbReference type="Pfam" id="PF01412">
    <property type="entry name" value="ArfGap"/>
    <property type="match status" value="1"/>
</dbReference>
<dbReference type="InterPro" id="IPR036770">
    <property type="entry name" value="Ankyrin_rpt-contain_sf"/>
</dbReference>
<dbReference type="SUPFAM" id="SSF50044">
    <property type="entry name" value="SH3-domain"/>
    <property type="match status" value="1"/>
</dbReference>
<proteinExistence type="predicted"/>
<evidence type="ECO:0000256" key="9">
    <source>
        <dbReference type="ARBA" id="ARBA00022737"/>
    </source>
</evidence>
<dbReference type="RefSeq" id="XP_030629135.1">
    <property type="nucleotide sequence ID" value="XM_030773275.1"/>
</dbReference>
<dbReference type="InterPro" id="IPR002110">
    <property type="entry name" value="Ankyrin_rpt"/>
</dbReference>
<dbReference type="SUPFAM" id="SSF57863">
    <property type="entry name" value="ArfGap/RecO-like zinc finger"/>
    <property type="match status" value="1"/>
</dbReference>
<dbReference type="PROSITE" id="PS50115">
    <property type="entry name" value="ARFGAP"/>
    <property type="match status" value="1"/>
</dbReference>
<dbReference type="SMART" id="SM00248">
    <property type="entry name" value="ANK"/>
    <property type="match status" value="2"/>
</dbReference>
<feature type="repeat" description="ANK" evidence="14">
    <location>
        <begin position="638"/>
        <end position="670"/>
    </location>
</feature>
<evidence type="ECO:0000313" key="22">
    <source>
        <dbReference type="RefSeq" id="XP_030629135.1"/>
    </source>
</evidence>
<accession>A0A6J2V869</accession>
<dbReference type="GeneID" id="115811179"/>
<keyword evidence="16" id="KW-0863">Zinc-finger</keyword>
<keyword evidence="8" id="KW-0479">Metal-binding</keyword>
<feature type="compositionally biased region" description="Low complexity" evidence="17">
    <location>
        <begin position="1022"/>
        <end position="1034"/>
    </location>
</feature>
<dbReference type="InterPro" id="IPR001164">
    <property type="entry name" value="ArfGAP_dom"/>
</dbReference>
<evidence type="ECO:0000313" key="21">
    <source>
        <dbReference type="Proteomes" id="UP000504632"/>
    </source>
</evidence>
<dbReference type="InterPro" id="IPR004148">
    <property type="entry name" value="BAR_dom"/>
</dbReference>
<dbReference type="Pfam" id="PF16746">
    <property type="entry name" value="BAR_3"/>
    <property type="match status" value="1"/>
</dbReference>
<dbReference type="PRINTS" id="PR00405">
    <property type="entry name" value="REVINTRACTNG"/>
</dbReference>
<dbReference type="CDD" id="cd13251">
    <property type="entry name" value="PH_ASAP"/>
    <property type="match status" value="1"/>
</dbReference>
<feature type="repeat" description="ANK" evidence="14">
    <location>
        <begin position="602"/>
        <end position="637"/>
    </location>
</feature>
<dbReference type="CTD" id="100170829"/>
<dbReference type="SUPFAM" id="SSF103657">
    <property type="entry name" value="BAR/IMD domain-like"/>
    <property type="match status" value="1"/>
</dbReference>
<feature type="region of interest" description="Disordered" evidence="17">
    <location>
        <begin position="300"/>
        <end position="321"/>
    </location>
</feature>
<dbReference type="Pfam" id="PF12796">
    <property type="entry name" value="Ank_2"/>
    <property type="match status" value="1"/>
</dbReference>
<feature type="compositionally biased region" description="Polar residues" evidence="17">
    <location>
        <begin position="1043"/>
        <end position="1062"/>
    </location>
</feature>
<dbReference type="FunFam" id="2.30.30.40:FF:000012">
    <property type="entry name" value="Arf-GAP with SH3 domain, ANK repeat and PH domain-containing protein 2"/>
    <property type="match status" value="1"/>
</dbReference>
<evidence type="ECO:0000256" key="6">
    <source>
        <dbReference type="ARBA" id="ARBA00022490"/>
    </source>
</evidence>
<evidence type="ECO:0000256" key="5">
    <source>
        <dbReference type="ARBA" id="ARBA00022468"/>
    </source>
</evidence>
<dbReference type="OrthoDB" id="435430at2759"/>
<keyword evidence="4 15" id="KW-0728">SH3 domain</keyword>
<evidence type="ECO:0000259" key="18">
    <source>
        <dbReference type="PROSITE" id="PS50002"/>
    </source>
</evidence>
<keyword evidence="7" id="KW-0597">Phosphoprotein</keyword>
<dbReference type="InterPro" id="IPR036028">
    <property type="entry name" value="SH3-like_dom_sf"/>
</dbReference>
<evidence type="ECO:0000256" key="13">
    <source>
        <dbReference type="ARBA" id="ARBA00023136"/>
    </source>
</evidence>
<keyword evidence="12 14" id="KW-0040">ANK repeat</keyword>
<feature type="compositionally biased region" description="Polar residues" evidence="17">
    <location>
        <begin position="310"/>
        <end position="321"/>
    </location>
</feature>